<dbReference type="EMBL" id="KQ978397">
    <property type="protein sequence ID" value="KYM94202.1"/>
    <property type="molecule type" value="Genomic_DNA"/>
</dbReference>
<organism evidence="2 3">
    <name type="scientific">Cyphomyrmex costatus</name>
    <dbReference type="NCBI Taxonomy" id="456900"/>
    <lineage>
        <taxon>Eukaryota</taxon>
        <taxon>Metazoa</taxon>
        <taxon>Ecdysozoa</taxon>
        <taxon>Arthropoda</taxon>
        <taxon>Hexapoda</taxon>
        <taxon>Insecta</taxon>
        <taxon>Pterygota</taxon>
        <taxon>Neoptera</taxon>
        <taxon>Endopterygota</taxon>
        <taxon>Hymenoptera</taxon>
        <taxon>Apocrita</taxon>
        <taxon>Aculeata</taxon>
        <taxon>Formicoidea</taxon>
        <taxon>Formicidae</taxon>
        <taxon>Myrmicinae</taxon>
        <taxon>Cyphomyrmex</taxon>
    </lineage>
</organism>
<feature type="region of interest" description="Disordered" evidence="1">
    <location>
        <begin position="177"/>
        <end position="206"/>
    </location>
</feature>
<reference evidence="2 3" key="1">
    <citation type="submission" date="2016-03" db="EMBL/GenBank/DDBJ databases">
        <title>Cyphomyrmex costatus WGS genome.</title>
        <authorList>
            <person name="Nygaard S."/>
            <person name="Hu H."/>
            <person name="Boomsma J."/>
            <person name="Zhang G."/>
        </authorList>
    </citation>
    <scope>NUCLEOTIDE SEQUENCE [LARGE SCALE GENOMIC DNA]</scope>
    <source>
        <strain evidence="2">MS0001</strain>
        <tissue evidence="2">Whole body</tissue>
    </source>
</reference>
<dbReference type="STRING" id="456900.A0A151I7R7"/>
<name>A0A151I7R7_9HYME</name>
<feature type="compositionally biased region" description="Basic and acidic residues" evidence="1">
    <location>
        <begin position="184"/>
        <end position="206"/>
    </location>
</feature>
<evidence type="ECO:0000313" key="3">
    <source>
        <dbReference type="Proteomes" id="UP000078542"/>
    </source>
</evidence>
<dbReference type="AlphaFoldDB" id="A0A151I7R7"/>
<evidence type="ECO:0000256" key="1">
    <source>
        <dbReference type="SAM" id="MobiDB-lite"/>
    </source>
</evidence>
<accession>A0A151I7R7</accession>
<proteinExistence type="predicted"/>
<dbReference type="Proteomes" id="UP000078542">
    <property type="component" value="Unassembled WGS sequence"/>
</dbReference>
<sequence length="206" mass="23667">MAPTICVAEFPMATGTTVSSRVRYRRGSQSGMKRRRFALEEMLRTGTIVETLLLPHDNCELRRLDYANTISDCSVVDRSAEYATNTVEDYKRLVAERKDLLSIVVRTIILVRRNRILQRRLNALRAETRRFLRSVLNNPENQQRRSPVPSYLEDSSSTEKIVSTLSSLLPADSTKNSFQITSQDYRDHTNNESRSFDKSEANRSEC</sequence>
<gene>
    <name evidence="2" type="ORF">ALC62_15157</name>
</gene>
<keyword evidence="3" id="KW-1185">Reference proteome</keyword>
<protein>
    <submittedName>
        <fullName evidence="2">Uncharacterized protein</fullName>
    </submittedName>
</protein>
<evidence type="ECO:0000313" key="2">
    <source>
        <dbReference type="EMBL" id="KYM94202.1"/>
    </source>
</evidence>